<feature type="domain" description="MmyB-like transcription regulator ligand binding" evidence="1">
    <location>
        <begin position="40"/>
        <end position="206"/>
    </location>
</feature>
<evidence type="ECO:0000313" key="3">
    <source>
        <dbReference type="Proteomes" id="UP001057134"/>
    </source>
</evidence>
<gene>
    <name evidence="2" type="ORF">SK3146_06096</name>
</gene>
<protein>
    <recommendedName>
        <fullName evidence="1">MmyB-like transcription regulator ligand binding domain-containing protein</fullName>
    </recommendedName>
</protein>
<proteinExistence type="predicted"/>
<dbReference type="InterPro" id="IPR041413">
    <property type="entry name" value="MLTR_LBD"/>
</dbReference>
<keyword evidence="3" id="KW-1185">Reference proteome</keyword>
<dbReference type="Proteomes" id="UP001057134">
    <property type="component" value="Chromosome"/>
</dbReference>
<accession>A0ABY4RZ70</accession>
<organism evidence="2 3">
    <name type="scientific">Paenibacillus konkukensis</name>
    <dbReference type="NCBI Taxonomy" id="2020716"/>
    <lineage>
        <taxon>Bacteria</taxon>
        <taxon>Bacillati</taxon>
        <taxon>Bacillota</taxon>
        <taxon>Bacilli</taxon>
        <taxon>Bacillales</taxon>
        <taxon>Paenibacillaceae</taxon>
        <taxon>Paenibacillus</taxon>
    </lineage>
</organism>
<dbReference type="Pfam" id="PF17765">
    <property type="entry name" value="MLTR_LBD"/>
    <property type="match status" value="1"/>
</dbReference>
<dbReference type="EMBL" id="CP027059">
    <property type="protein sequence ID" value="UQZ86803.1"/>
    <property type="molecule type" value="Genomic_DNA"/>
</dbReference>
<name>A0ABY4RZ70_9BACL</name>
<sequence>MTLLYNESLHMNETVHTSEASEDEGLPPLSAAFAEEPSAISPTLQRILDYLCPCPAFIADRRCNIIGWNKAASAVMRSLGPISIEERNIVWLSFMKRELQELVVNWEDFAKDFLSIFRNYYGQYGADPWYAEFAEQCGRLNPQFTQLWQRSDLVTTPVTVREFNHPEAGNMHFEITSFQVYAHADLRCCVYTPLPESETETKMKQLLSAI</sequence>
<evidence type="ECO:0000313" key="2">
    <source>
        <dbReference type="EMBL" id="UQZ86803.1"/>
    </source>
</evidence>
<dbReference type="Gene3D" id="3.30.450.180">
    <property type="match status" value="1"/>
</dbReference>
<evidence type="ECO:0000259" key="1">
    <source>
        <dbReference type="Pfam" id="PF17765"/>
    </source>
</evidence>
<dbReference type="PANTHER" id="PTHR35010">
    <property type="entry name" value="BLL4672 PROTEIN-RELATED"/>
    <property type="match status" value="1"/>
</dbReference>
<reference evidence="2" key="1">
    <citation type="submission" date="2018-02" db="EMBL/GenBank/DDBJ databases">
        <authorList>
            <person name="Kim S.-K."/>
            <person name="Jung H.-I."/>
            <person name="Lee S.-W."/>
        </authorList>
    </citation>
    <scope>NUCLEOTIDE SEQUENCE</scope>
    <source>
        <strain evidence="2">SK3146</strain>
    </source>
</reference>
<reference evidence="2" key="2">
    <citation type="journal article" date="2021" name="J Anim Sci Technol">
        <title>Complete genome sequence of Paenibacillus konkukensis sp. nov. SK3146 as a potential probiotic strain.</title>
        <authorList>
            <person name="Jung H.I."/>
            <person name="Park S."/>
            <person name="Niu K.M."/>
            <person name="Lee S.W."/>
            <person name="Kothari D."/>
            <person name="Yi K.J."/>
            <person name="Kim S.K."/>
        </authorList>
    </citation>
    <scope>NUCLEOTIDE SEQUENCE</scope>
    <source>
        <strain evidence="2">SK3146</strain>
    </source>
</reference>